<evidence type="ECO:0000259" key="7">
    <source>
        <dbReference type="Pfam" id="PF08281"/>
    </source>
</evidence>
<evidence type="ECO:0000313" key="8">
    <source>
        <dbReference type="EMBL" id="RAO16667.1"/>
    </source>
</evidence>
<proteinExistence type="inferred from homology"/>
<dbReference type="Pfam" id="PF04542">
    <property type="entry name" value="Sigma70_r2"/>
    <property type="match status" value="1"/>
</dbReference>
<dbReference type="InterPro" id="IPR039425">
    <property type="entry name" value="RNA_pol_sigma-70-like"/>
</dbReference>
<evidence type="ECO:0000256" key="2">
    <source>
        <dbReference type="ARBA" id="ARBA00023015"/>
    </source>
</evidence>
<gene>
    <name evidence="8" type="ORF">MED15_03715</name>
</gene>
<dbReference type="Proteomes" id="UP000249045">
    <property type="component" value="Unassembled WGS sequence"/>
</dbReference>
<evidence type="ECO:0000256" key="4">
    <source>
        <dbReference type="ARBA" id="ARBA00023125"/>
    </source>
</evidence>
<dbReference type="PANTHER" id="PTHR43133:SF50">
    <property type="entry name" value="ECF RNA POLYMERASE SIGMA FACTOR SIGM"/>
    <property type="match status" value="1"/>
</dbReference>
<reference evidence="8 9" key="1">
    <citation type="submission" date="2018-03" db="EMBL/GenBank/DDBJ databases">
        <title>Defining the species Micromonospora saelicesensis and Micromonospora noduli under the framework of genomics.</title>
        <authorList>
            <person name="Riesco R."/>
            <person name="Trujillo M.E."/>
        </authorList>
    </citation>
    <scope>NUCLEOTIDE SEQUENCE [LARGE SCALE GENOMIC DNA]</scope>
    <source>
        <strain evidence="8 9">MED15</strain>
    </source>
</reference>
<dbReference type="CDD" id="cd06171">
    <property type="entry name" value="Sigma70_r4"/>
    <property type="match status" value="1"/>
</dbReference>
<dbReference type="Gene3D" id="1.10.1740.10">
    <property type="match status" value="1"/>
</dbReference>
<evidence type="ECO:0000256" key="5">
    <source>
        <dbReference type="ARBA" id="ARBA00023163"/>
    </source>
</evidence>
<dbReference type="InterPro" id="IPR013249">
    <property type="entry name" value="RNA_pol_sigma70_r4_t2"/>
</dbReference>
<dbReference type="InterPro" id="IPR014325">
    <property type="entry name" value="RNA_pol_sigma-E_actinobac"/>
</dbReference>
<keyword evidence="3" id="KW-0731">Sigma factor</keyword>
<comment type="similarity">
    <text evidence="1">Belongs to the sigma-70 factor family. ECF subfamily.</text>
</comment>
<dbReference type="InterPro" id="IPR013325">
    <property type="entry name" value="RNA_pol_sigma_r2"/>
</dbReference>
<dbReference type="Gene3D" id="1.10.10.10">
    <property type="entry name" value="Winged helix-like DNA-binding domain superfamily/Winged helix DNA-binding domain"/>
    <property type="match status" value="1"/>
</dbReference>
<accession>A0ABX9CZK9</accession>
<dbReference type="NCBIfam" id="TIGR02937">
    <property type="entry name" value="sigma70-ECF"/>
    <property type="match status" value="1"/>
</dbReference>
<dbReference type="EMBL" id="PYAC01000016">
    <property type="protein sequence ID" value="RAO16667.1"/>
    <property type="molecule type" value="Genomic_DNA"/>
</dbReference>
<evidence type="ECO:0000256" key="1">
    <source>
        <dbReference type="ARBA" id="ARBA00010641"/>
    </source>
</evidence>
<evidence type="ECO:0000256" key="3">
    <source>
        <dbReference type="ARBA" id="ARBA00023082"/>
    </source>
</evidence>
<dbReference type="InterPro" id="IPR007627">
    <property type="entry name" value="RNA_pol_sigma70_r2"/>
</dbReference>
<dbReference type="InterPro" id="IPR014284">
    <property type="entry name" value="RNA_pol_sigma-70_dom"/>
</dbReference>
<keyword evidence="9" id="KW-1185">Reference proteome</keyword>
<sequence length="180" mass="20228">MGRRKGGGEGMLHVDEFDDFYTSTYRRVVGQLYAMLGDLNEAEDAVQEAYCRAWQRRTKLNEYDSPEAWVRTVAYRIAVSSWRRARNRLAAHRRHGPQDPVQSTGSGHLELIGALAGLPYEQRRVVVLHHLVGLPLADICRETGTPLGTVKSRLARGRQALAQHFTELTDSADGRISEDV</sequence>
<dbReference type="SUPFAM" id="SSF88946">
    <property type="entry name" value="Sigma2 domain of RNA polymerase sigma factors"/>
    <property type="match status" value="1"/>
</dbReference>
<dbReference type="Pfam" id="PF08281">
    <property type="entry name" value="Sigma70_r4_2"/>
    <property type="match status" value="1"/>
</dbReference>
<keyword evidence="4" id="KW-0238">DNA-binding</keyword>
<feature type="domain" description="RNA polymerase sigma factor 70 region 4 type 2" evidence="7">
    <location>
        <begin position="109"/>
        <end position="161"/>
    </location>
</feature>
<dbReference type="PANTHER" id="PTHR43133">
    <property type="entry name" value="RNA POLYMERASE ECF-TYPE SIGMA FACTO"/>
    <property type="match status" value="1"/>
</dbReference>
<protein>
    <submittedName>
        <fullName evidence="8">Uncharacterized protein</fullName>
    </submittedName>
</protein>
<dbReference type="InterPro" id="IPR013324">
    <property type="entry name" value="RNA_pol_sigma_r3/r4-like"/>
</dbReference>
<keyword evidence="2" id="KW-0805">Transcription regulation</keyword>
<evidence type="ECO:0000313" key="9">
    <source>
        <dbReference type="Proteomes" id="UP000249045"/>
    </source>
</evidence>
<dbReference type="SUPFAM" id="SSF88659">
    <property type="entry name" value="Sigma3 and sigma4 domains of RNA polymerase sigma factors"/>
    <property type="match status" value="1"/>
</dbReference>
<name>A0ABX9CZK9_9ACTN</name>
<keyword evidence="5" id="KW-0804">Transcription</keyword>
<organism evidence="8 9">
    <name type="scientific">Micromonospora noduli</name>
    <dbReference type="NCBI Taxonomy" id="709876"/>
    <lineage>
        <taxon>Bacteria</taxon>
        <taxon>Bacillati</taxon>
        <taxon>Actinomycetota</taxon>
        <taxon>Actinomycetes</taxon>
        <taxon>Micromonosporales</taxon>
        <taxon>Micromonosporaceae</taxon>
        <taxon>Micromonospora</taxon>
    </lineage>
</organism>
<feature type="domain" description="RNA polymerase sigma-70 region 2" evidence="6">
    <location>
        <begin position="21"/>
        <end position="86"/>
    </location>
</feature>
<evidence type="ECO:0000259" key="6">
    <source>
        <dbReference type="Pfam" id="PF04542"/>
    </source>
</evidence>
<dbReference type="InterPro" id="IPR036388">
    <property type="entry name" value="WH-like_DNA-bd_sf"/>
</dbReference>
<dbReference type="NCBIfam" id="TIGR02983">
    <property type="entry name" value="SigE-fam_strep"/>
    <property type="match status" value="1"/>
</dbReference>
<comment type="caution">
    <text evidence="8">The sequence shown here is derived from an EMBL/GenBank/DDBJ whole genome shotgun (WGS) entry which is preliminary data.</text>
</comment>